<accession>A0A174BE80</accession>
<feature type="compositionally biased region" description="Low complexity" evidence="1">
    <location>
        <begin position="336"/>
        <end position="349"/>
    </location>
</feature>
<evidence type="ECO:0000313" key="3">
    <source>
        <dbReference type="EMBL" id="CUN97956.1"/>
    </source>
</evidence>
<dbReference type="PROSITE" id="PS51782">
    <property type="entry name" value="LYSM"/>
    <property type="match status" value="1"/>
</dbReference>
<gene>
    <name evidence="3" type="ORF">ERS852406_01046</name>
</gene>
<dbReference type="PANTHER" id="PTHR34700:SF4">
    <property type="entry name" value="PHAGE-LIKE ELEMENT PBSX PROTEIN XKDP"/>
    <property type="match status" value="1"/>
</dbReference>
<evidence type="ECO:0000259" key="2">
    <source>
        <dbReference type="PROSITE" id="PS51782"/>
    </source>
</evidence>
<dbReference type="Gene3D" id="3.10.350.10">
    <property type="entry name" value="LysM domain"/>
    <property type="match status" value="1"/>
</dbReference>
<dbReference type="InterPro" id="IPR052196">
    <property type="entry name" value="Bact_Kbp"/>
</dbReference>
<reference evidence="3 4" key="1">
    <citation type="submission" date="2015-09" db="EMBL/GenBank/DDBJ databases">
        <authorList>
            <consortium name="Pathogen Informatics"/>
        </authorList>
    </citation>
    <scope>NUCLEOTIDE SEQUENCE [LARGE SCALE GENOMIC DNA]</scope>
    <source>
        <strain evidence="3 4">2789STDY5608849</strain>
    </source>
</reference>
<feature type="compositionally biased region" description="Polar residues" evidence="1">
    <location>
        <begin position="350"/>
        <end position="360"/>
    </location>
</feature>
<dbReference type="SUPFAM" id="SSF54106">
    <property type="entry name" value="LysM domain"/>
    <property type="match status" value="1"/>
</dbReference>
<name>A0A174BE80_9FIRM</name>
<protein>
    <submittedName>
        <fullName evidence="3">LysM domain/BON superfamily protein</fullName>
    </submittedName>
</protein>
<dbReference type="PANTHER" id="PTHR34700">
    <property type="entry name" value="POTASSIUM BINDING PROTEIN KBP"/>
    <property type="match status" value="1"/>
</dbReference>
<dbReference type="InterPro" id="IPR036779">
    <property type="entry name" value="LysM_dom_sf"/>
</dbReference>
<dbReference type="Proteomes" id="UP000095706">
    <property type="component" value="Unassembled WGS sequence"/>
</dbReference>
<feature type="compositionally biased region" description="Polar residues" evidence="1">
    <location>
        <begin position="302"/>
        <end position="331"/>
    </location>
</feature>
<feature type="compositionally biased region" description="Low complexity" evidence="1">
    <location>
        <begin position="283"/>
        <end position="301"/>
    </location>
</feature>
<evidence type="ECO:0000256" key="1">
    <source>
        <dbReference type="SAM" id="MobiDB-lite"/>
    </source>
</evidence>
<dbReference type="EMBL" id="CYYV01000004">
    <property type="protein sequence ID" value="CUN97956.1"/>
    <property type="molecule type" value="Genomic_DNA"/>
</dbReference>
<dbReference type="Pfam" id="PF01476">
    <property type="entry name" value="LysM"/>
    <property type="match status" value="1"/>
</dbReference>
<dbReference type="InterPro" id="IPR018392">
    <property type="entry name" value="LysM"/>
</dbReference>
<feature type="region of interest" description="Disordered" evidence="1">
    <location>
        <begin position="279"/>
        <end position="382"/>
    </location>
</feature>
<feature type="compositionally biased region" description="Low complexity" evidence="1">
    <location>
        <begin position="362"/>
        <end position="382"/>
    </location>
</feature>
<sequence>MKSMIEIVYKENKEQANGNEGYFHLPKNIRQVGDTNGRERIYLEDYVGTFLKKYFSAPEGRAAMLFGEFKWADGISYFFIRSAAAIHTMEPAPDHLVFDDAVWTEVHDVMEKYFKNQQILGWALSLPGYGEDLNEQIIRAHLNHFGGNDKTLFRVNGQEKEETFYTYEGGTLRSTGGFYIYYEKNEPMQSYLIDQNQNRSIENGESVPDRAVSDFRKMIEEKSGEEPEHDHRKPILYAMTACAAAALLVTVTQKYGDALPFPGKTKEQTVAVAGNVQGEKTQTAESAAEASAAEEGNTGENTSTPESTGTELETENESGSAAVSEEQNLSGTDPAGSGEQSTSGGEQTGAAENNTGTVQTDPAPGAEPSSAPGTASGSETAETAAQVWQEYTVQKGDSLSKISERYYGTMSRVKDICELNQIAVEDLIYAGQKIYLPK</sequence>
<evidence type="ECO:0000313" key="4">
    <source>
        <dbReference type="Proteomes" id="UP000095706"/>
    </source>
</evidence>
<organism evidence="3 4">
    <name type="scientific">Fusicatenibacter saccharivorans</name>
    <dbReference type="NCBI Taxonomy" id="1150298"/>
    <lineage>
        <taxon>Bacteria</taxon>
        <taxon>Bacillati</taxon>
        <taxon>Bacillota</taxon>
        <taxon>Clostridia</taxon>
        <taxon>Lachnospirales</taxon>
        <taxon>Lachnospiraceae</taxon>
        <taxon>Fusicatenibacter</taxon>
    </lineage>
</organism>
<dbReference type="AlphaFoldDB" id="A0A174BE80"/>
<dbReference type="SMART" id="SM00257">
    <property type="entry name" value="LysM"/>
    <property type="match status" value="1"/>
</dbReference>
<proteinExistence type="predicted"/>
<feature type="domain" description="LysM" evidence="2">
    <location>
        <begin position="389"/>
        <end position="436"/>
    </location>
</feature>
<dbReference type="CDD" id="cd00118">
    <property type="entry name" value="LysM"/>
    <property type="match status" value="1"/>
</dbReference>